<evidence type="ECO:0000313" key="2">
    <source>
        <dbReference type="Proteomes" id="UP000789702"/>
    </source>
</evidence>
<reference evidence="1" key="1">
    <citation type="submission" date="2021-06" db="EMBL/GenBank/DDBJ databases">
        <authorList>
            <person name="Kallberg Y."/>
            <person name="Tangrot J."/>
            <person name="Rosling A."/>
        </authorList>
    </citation>
    <scope>NUCLEOTIDE SEQUENCE</scope>
    <source>
        <strain evidence="1">IL203A</strain>
    </source>
</reference>
<dbReference type="EMBL" id="CAJVPU010008913">
    <property type="protein sequence ID" value="CAG8589369.1"/>
    <property type="molecule type" value="Genomic_DNA"/>
</dbReference>
<organism evidence="1 2">
    <name type="scientific">Dentiscutata heterogama</name>
    <dbReference type="NCBI Taxonomy" id="1316150"/>
    <lineage>
        <taxon>Eukaryota</taxon>
        <taxon>Fungi</taxon>
        <taxon>Fungi incertae sedis</taxon>
        <taxon>Mucoromycota</taxon>
        <taxon>Glomeromycotina</taxon>
        <taxon>Glomeromycetes</taxon>
        <taxon>Diversisporales</taxon>
        <taxon>Gigasporaceae</taxon>
        <taxon>Dentiscutata</taxon>
    </lineage>
</organism>
<dbReference type="Proteomes" id="UP000789702">
    <property type="component" value="Unassembled WGS sequence"/>
</dbReference>
<sequence>MYSKGSQIVLTPEEKRVYGQLFQLADVNKKGVIEGQHAVNFFSNSGLSASALREIWHIADSENLGYLSQQSFSVAVKLIAQAQNGQSPDPANINAATSLPRFDGVYIISSEDREKYIRMFIGLNPVNGDLD</sequence>
<evidence type="ECO:0000313" key="1">
    <source>
        <dbReference type="EMBL" id="CAG8589369.1"/>
    </source>
</evidence>
<proteinExistence type="predicted"/>
<comment type="caution">
    <text evidence="1">The sequence shown here is derived from an EMBL/GenBank/DDBJ whole genome shotgun (WGS) entry which is preliminary data.</text>
</comment>
<keyword evidence="2" id="KW-1185">Reference proteome</keyword>
<protein>
    <submittedName>
        <fullName evidence="1">1307_t:CDS:1</fullName>
    </submittedName>
</protein>
<accession>A0ACA9MGF9</accession>
<name>A0ACA9MGF9_9GLOM</name>
<feature type="non-terminal residue" evidence="1">
    <location>
        <position position="131"/>
    </location>
</feature>
<gene>
    <name evidence="1" type="ORF">DHETER_LOCUS6800</name>
</gene>